<dbReference type="RefSeq" id="WP_395438106.1">
    <property type="nucleotide sequence ID" value="NZ_JBAWKC010000002.1"/>
</dbReference>
<keyword evidence="3" id="KW-1185">Reference proteome</keyword>
<protein>
    <submittedName>
        <fullName evidence="2">Uncharacterized protein</fullName>
    </submittedName>
</protein>
<evidence type="ECO:0000313" key="3">
    <source>
        <dbReference type="Proteomes" id="UP001610104"/>
    </source>
</evidence>
<evidence type="ECO:0000256" key="1">
    <source>
        <dbReference type="SAM" id="Phobius"/>
    </source>
</evidence>
<feature type="transmembrane region" description="Helical" evidence="1">
    <location>
        <begin position="38"/>
        <end position="61"/>
    </location>
</feature>
<proteinExistence type="predicted"/>
<comment type="caution">
    <text evidence="2">The sequence shown here is derived from an EMBL/GenBank/DDBJ whole genome shotgun (WGS) entry which is preliminary data.</text>
</comment>
<dbReference type="EMBL" id="JBAWKC010000002">
    <property type="protein sequence ID" value="MFH6768859.1"/>
    <property type="molecule type" value="Genomic_DNA"/>
</dbReference>
<reference evidence="2 3" key="1">
    <citation type="submission" date="2024-02" db="EMBL/GenBank/DDBJ databases">
        <title>A Gaetbulibacter species isolated from tidal flats and genomic insights of their niches.</title>
        <authorList>
            <person name="Ye Y."/>
        </authorList>
    </citation>
    <scope>NUCLEOTIDE SEQUENCE [LARGE SCALE GENOMIC DNA]</scope>
    <source>
        <strain evidence="2 3">KEM-8</strain>
    </source>
</reference>
<keyword evidence="1" id="KW-0812">Transmembrane</keyword>
<keyword evidence="1" id="KW-1133">Transmembrane helix</keyword>
<name>A0ABW7MPV1_9FLAO</name>
<sequence length="155" mass="17926">MILVNLLMVVFDKKNVTNVSLFFDKRINFILLKILSKILSFILTSIIILNSLQVSLTYAYYNIDTVGFIEKLCENKDIPELQCHGKCHLKKLVDNNTNNDKEPVKAVNLKDVTLYVVEFMKYDFNSVSFKNVQLGNYNNLYAFSFIDSLDRPPQT</sequence>
<organism evidence="2 3">
    <name type="scientific">Gaetbulibacter aquiaggeris</name>
    <dbReference type="NCBI Taxonomy" id="1735373"/>
    <lineage>
        <taxon>Bacteria</taxon>
        <taxon>Pseudomonadati</taxon>
        <taxon>Bacteroidota</taxon>
        <taxon>Flavobacteriia</taxon>
        <taxon>Flavobacteriales</taxon>
        <taxon>Flavobacteriaceae</taxon>
        <taxon>Gaetbulibacter</taxon>
    </lineage>
</organism>
<dbReference type="Proteomes" id="UP001610104">
    <property type="component" value="Unassembled WGS sequence"/>
</dbReference>
<evidence type="ECO:0000313" key="2">
    <source>
        <dbReference type="EMBL" id="MFH6768859.1"/>
    </source>
</evidence>
<accession>A0ABW7MPV1</accession>
<keyword evidence="1" id="KW-0472">Membrane</keyword>
<gene>
    <name evidence="2" type="ORF">V8G56_08935</name>
</gene>